<evidence type="ECO:0008006" key="3">
    <source>
        <dbReference type="Google" id="ProtNLM"/>
    </source>
</evidence>
<proteinExistence type="predicted"/>
<reference evidence="1" key="1">
    <citation type="journal article" date="2023" name="Insect Mol. Biol.">
        <title>Genome sequencing provides insights into the evolution of gene families encoding plant cell wall-degrading enzymes in longhorned beetles.</title>
        <authorList>
            <person name="Shin N.R."/>
            <person name="Okamura Y."/>
            <person name="Kirsch R."/>
            <person name="Pauchet Y."/>
        </authorList>
    </citation>
    <scope>NUCLEOTIDE SEQUENCE</scope>
    <source>
        <strain evidence="1">MMC_N1</strain>
    </source>
</reference>
<dbReference type="InterPro" id="IPR036397">
    <property type="entry name" value="RNaseH_sf"/>
</dbReference>
<gene>
    <name evidence="1" type="ORF">NQ317_001077</name>
</gene>
<dbReference type="PANTHER" id="PTHR47326:SF1">
    <property type="entry name" value="HTH PSQ-TYPE DOMAIN-CONTAINING PROTEIN"/>
    <property type="match status" value="1"/>
</dbReference>
<dbReference type="Proteomes" id="UP001162164">
    <property type="component" value="Unassembled WGS sequence"/>
</dbReference>
<dbReference type="EMBL" id="JAPWTJ010000322">
    <property type="protein sequence ID" value="KAJ8979677.1"/>
    <property type="molecule type" value="Genomic_DNA"/>
</dbReference>
<comment type="caution">
    <text evidence="1">The sequence shown here is derived from an EMBL/GenBank/DDBJ whole genome shotgun (WGS) entry which is preliminary data.</text>
</comment>
<dbReference type="Gene3D" id="3.30.420.10">
    <property type="entry name" value="Ribonuclease H-like superfamily/Ribonuclease H"/>
    <property type="match status" value="1"/>
</dbReference>
<name>A0ABQ9JP14_9CUCU</name>
<dbReference type="PANTHER" id="PTHR47326">
    <property type="entry name" value="TRANSPOSABLE ELEMENT TC3 TRANSPOSASE-LIKE PROTEIN"/>
    <property type="match status" value="1"/>
</dbReference>
<evidence type="ECO:0000313" key="2">
    <source>
        <dbReference type="Proteomes" id="UP001162164"/>
    </source>
</evidence>
<evidence type="ECO:0000313" key="1">
    <source>
        <dbReference type="EMBL" id="KAJ8979677.1"/>
    </source>
</evidence>
<sequence>MNMFGIRKPSRNAEVKKQGRKTINRKIIGPVFINGTLTGEKYLNMLEHEVEEYLNDIAVIHRQNLIWQQDGAPVHSIDSVTNYLNNTYDLWIGSRGPIQWPAKESGPFSDGFFCLGNIKK</sequence>
<keyword evidence="2" id="KW-1185">Reference proteome</keyword>
<organism evidence="1 2">
    <name type="scientific">Molorchus minor</name>
    <dbReference type="NCBI Taxonomy" id="1323400"/>
    <lineage>
        <taxon>Eukaryota</taxon>
        <taxon>Metazoa</taxon>
        <taxon>Ecdysozoa</taxon>
        <taxon>Arthropoda</taxon>
        <taxon>Hexapoda</taxon>
        <taxon>Insecta</taxon>
        <taxon>Pterygota</taxon>
        <taxon>Neoptera</taxon>
        <taxon>Endopterygota</taxon>
        <taxon>Coleoptera</taxon>
        <taxon>Polyphaga</taxon>
        <taxon>Cucujiformia</taxon>
        <taxon>Chrysomeloidea</taxon>
        <taxon>Cerambycidae</taxon>
        <taxon>Lamiinae</taxon>
        <taxon>Monochamini</taxon>
        <taxon>Molorchus</taxon>
    </lineage>
</organism>
<accession>A0ABQ9JP14</accession>
<protein>
    <recommendedName>
        <fullName evidence="3">Transposase</fullName>
    </recommendedName>
</protein>